<reference evidence="2 3" key="1">
    <citation type="journal article" date="2023" name="G3 (Bethesda)">
        <title>A chromosome-length genome assembly and annotation of blackberry (Rubus argutus, cv. 'Hillquist').</title>
        <authorList>
            <person name="Bruna T."/>
            <person name="Aryal R."/>
            <person name="Dudchenko O."/>
            <person name="Sargent D.J."/>
            <person name="Mead D."/>
            <person name="Buti M."/>
            <person name="Cavallini A."/>
            <person name="Hytonen T."/>
            <person name="Andres J."/>
            <person name="Pham M."/>
            <person name="Weisz D."/>
            <person name="Mascagni F."/>
            <person name="Usai G."/>
            <person name="Natali L."/>
            <person name="Bassil N."/>
            <person name="Fernandez G.E."/>
            <person name="Lomsadze A."/>
            <person name="Armour M."/>
            <person name="Olukolu B."/>
            <person name="Poorten T."/>
            <person name="Britton C."/>
            <person name="Davik J."/>
            <person name="Ashrafi H."/>
            <person name="Aiden E.L."/>
            <person name="Borodovsky M."/>
            <person name="Worthington M."/>
        </authorList>
    </citation>
    <scope>NUCLEOTIDE SEQUENCE [LARGE SCALE GENOMIC DNA]</scope>
    <source>
        <strain evidence="2">PI 553951</strain>
    </source>
</reference>
<evidence type="ECO:0000313" key="3">
    <source>
        <dbReference type="Proteomes" id="UP001457282"/>
    </source>
</evidence>
<keyword evidence="3" id="KW-1185">Reference proteome</keyword>
<sequence>MEGDITTATATATSSSAATSLVLLYVKPPPPLHSSYDAAGYMFSKKDVVAAMEKYGNDMIHSVMQRAEAVYKSFNVVNANIVNIERVVGSGDPKDVICNTVHKLRADTLVMGSHGYGFFKRALLGSVSDYCAKHVDCPVVIVKHKWTMAVNYSCTLTLDYRSPLGGNQYTCVNAKCDSMKIIN</sequence>
<dbReference type="PRINTS" id="PR01438">
    <property type="entry name" value="UNVRSLSTRESS"/>
</dbReference>
<dbReference type="PANTHER" id="PTHR31964">
    <property type="entry name" value="ADENINE NUCLEOTIDE ALPHA HYDROLASES-LIKE SUPERFAMILY PROTEIN"/>
    <property type="match status" value="1"/>
</dbReference>
<dbReference type="Gene3D" id="3.40.50.620">
    <property type="entry name" value="HUPs"/>
    <property type="match status" value="1"/>
</dbReference>
<dbReference type="AlphaFoldDB" id="A0AAW1X362"/>
<evidence type="ECO:0000259" key="1">
    <source>
        <dbReference type="Pfam" id="PF00582"/>
    </source>
</evidence>
<dbReference type="Pfam" id="PF00582">
    <property type="entry name" value="Usp"/>
    <property type="match status" value="1"/>
</dbReference>
<dbReference type="InterPro" id="IPR006016">
    <property type="entry name" value="UspA"/>
</dbReference>
<gene>
    <name evidence="2" type="ORF">M0R45_027769</name>
</gene>
<dbReference type="InterPro" id="IPR014729">
    <property type="entry name" value="Rossmann-like_a/b/a_fold"/>
</dbReference>
<name>A0AAW1X362_RUBAR</name>
<dbReference type="EMBL" id="JBEDUW010000005">
    <property type="protein sequence ID" value="KAK9930741.1"/>
    <property type="molecule type" value="Genomic_DNA"/>
</dbReference>
<feature type="domain" description="UspA" evidence="1">
    <location>
        <begin position="19"/>
        <end position="143"/>
    </location>
</feature>
<organism evidence="2 3">
    <name type="scientific">Rubus argutus</name>
    <name type="common">Southern blackberry</name>
    <dbReference type="NCBI Taxonomy" id="59490"/>
    <lineage>
        <taxon>Eukaryota</taxon>
        <taxon>Viridiplantae</taxon>
        <taxon>Streptophyta</taxon>
        <taxon>Embryophyta</taxon>
        <taxon>Tracheophyta</taxon>
        <taxon>Spermatophyta</taxon>
        <taxon>Magnoliopsida</taxon>
        <taxon>eudicotyledons</taxon>
        <taxon>Gunneridae</taxon>
        <taxon>Pentapetalae</taxon>
        <taxon>rosids</taxon>
        <taxon>fabids</taxon>
        <taxon>Rosales</taxon>
        <taxon>Rosaceae</taxon>
        <taxon>Rosoideae</taxon>
        <taxon>Rosoideae incertae sedis</taxon>
        <taxon>Rubus</taxon>
    </lineage>
</organism>
<dbReference type="SUPFAM" id="SSF52402">
    <property type="entry name" value="Adenine nucleotide alpha hydrolases-like"/>
    <property type="match status" value="1"/>
</dbReference>
<evidence type="ECO:0000313" key="2">
    <source>
        <dbReference type="EMBL" id="KAK9930741.1"/>
    </source>
</evidence>
<protein>
    <recommendedName>
        <fullName evidence="1">UspA domain-containing protein</fullName>
    </recommendedName>
</protein>
<dbReference type="CDD" id="cd23659">
    <property type="entry name" value="USP_At3g01520-like"/>
    <property type="match status" value="1"/>
</dbReference>
<dbReference type="PANTHER" id="PTHR31964:SF126">
    <property type="entry name" value="ADENINE NUCLEOTIDE ALPHA HYDROLASES-LIKE SUPERFAMILY PROTEIN"/>
    <property type="match status" value="1"/>
</dbReference>
<proteinExistence type="predicted"/>
<accession>A0AAW1X362</accession>
<dbReference type="InterPro" id="IPR006015">
    <property type="entry name" value="Universal_stress_UspA"/>
</dbReference>
<dbReference type="Proteomes" id="UP001457282">
    <property type="component" value="Unassembled WGS sequence"/>
</dbReference>
<comment type="caution">
    <text evidence="2">The sequence shown here is derived from an EMBL/GenBank/DDBJ whole genome shotgun (WGS) entry which is preliminary data.</text>
</comment>